<evidence type="ECO:0000256" key="2">
    <source>
        <dbReference type="SAM" id="SignalP"/>
    </source>
</evidence>
<proteinExistence type="predicted"/>
<protein>
    <recommendedName>
        <fullName evidence="5">Lipoprotein</fullName>
    </recommendedName>
</protein>
<feature type="chain" id="PRO_5046520544" description="Lipoprotein" evidence="2">
    <location>
        <begin position="28"/>
        <end position="255"/>
    </location>
</feature>
<dbReference type="PROSITE" id="PS51257">
    <property type="entry name" value="PROKAR_LIPOPROTEIN"/>
    <property type="match status" value="1"/>
</dbReference>
<organism evidence="3 4">
    <name type="scientific">Streptomyces fildesensis</name>
    <dbReference type="NCBI Taxonomy" id="375757"/>
    <lineage>
        <taxon>Bacteria</taxon>
        <taxon>Bacillati</taxon>
        <taxon>Actinomycetota</taxon>
        <taxon>Actinomycetes</taxon>
        <taxon>Kitasatosporales</taxon>
        <taxon>Streptomycetaceae</taxon>
        <taxon>Streptomyces</taxon>
    </lineage>
</organism>
<comment type="caution">
    <text evidence="3">The sequence shown here is derived from an EMBL/GenBank/DDBJ whole genome shotgun (WGS) entry which is preliminary data.</text>
</comment>
<feature type="compositionally biased region" description="Low complexity" evidence="1">
    <location>
        <begin position="31"/>
        <end position="58"/>
    </location>
</feature>
<keyword evidence="2" id="KW-0732">Signal</keyword>
<evidence type="ECO:0000313" key="3">
    <source>
        <dbReference type="EMBL" id="MFI9105605.1"/>
    </source>
</evidence>
<evidence type="ECO:0000313" key="4">
    <source>
        <dbReference type="Proteomes" id="UP001614394"/>
    </source>
</evidence>
<evidence type="ECO:0008006" key="5">
    <source>
        <dbReference type="Google" id="ProtNLM"/>
    </source>
</evidence>
<name>A0ABW8CGM1_9ACTN</name>
<sequence>MTPRTSAPLRAAAVLLLPLALTACSSAKDSAAGTGPAVTATTPSSGATTSPATTAPAAPADTDARLLTGDKLRAVLLRGDVLPKGYKADADGTRDSGLDLAPVAKDGAAGACGALEQTGWIRISGIESASFAQGDFLNAKREEFTQEVDTFRGSGAVTAMTRIQQAFTRCAHFTDSGSGSPVPVKVKSGPIAGSNGQSIKAVLTSDQWEGGTTLVATRVGNSVITTFYAVQSADLGAADVAFTQKIAKNLARAQR</sequence>
<keyword evidence="4" id="KW-1185">Reference proteome</keyword>
<dbReference type="RefSeq" id="WP_399656430.1">
    <property type="nucleotide sequence ID" value="NZ_JBITYG010000013.1"/>
</dbReference>
<feature type="region of interest" description="Disordered" evidence="1">
    <location>
        <begin position="29"/>
        <end position="58"/>
    </location>
</feature>
<gene>
    <name evidence="3" type="ORF">ACIGXA_34380</name>
</gene>
<feature type="signal peptide" evidence="2">
    <location>
        <begin position="1"/>
        <end position="27"/>
    </location>
</feature>
<dbReference type="EMBL" id="JBITYG010000013">
    <property type="protein sequence ID" value="MFI9105605.1"/>
    <property type="molecule type" value="Genomic_DNA"/>
</dbReference>
<accession>A0ABW8CGM1</accession>
<dbReference type="Proteomes" id="UP001614394">
    <property type="component" value="Unassembled WGS sequence"/>
</dbReference>
<evidence type="ECO:0000256" key="1">
    <source>
        <dbReference type="SAM" id="MobiDB-lite"/>
    </source>
</evidence>
<reference evidence="3 4" key="1">
    <citation type="submission" date="2024-10" db="EMBL/GenBank/DDBJ databases">
        <title>The Natural Products Discovery Center: Release of the First 8490 Sequenced Strains for Exploring Actinobacteria Biosynthetic Diversity.</title>
        <authorList>
            <person name="Kalkreuter E."/>
            <person name="Kautsar S.A."/>
            <person name="Yang D."/>
            <person name="Bader C.D."/>
            <person name="Teijaro C.N."/>
            <person name="Fluegel L."/>
            <person name="Davis C.M."/>
            <person name="Simpson J.R."/>
            <person name="Lauterbach L."/>
            <person name="Steele A.D."/>
            <person name="Gui C."/>
            <person name="Meng S."/>
            <person name="Li G."/>
            <person name="Viehrig K."/>
            <person name="Ye F."/>
            <person name="Su P."/>
            <person name="Kiefer A.F."/>
            <person name="Nichols A."/>
            <person name="Cepeda A.J."/>
            <person name="Yan W."/>
            <person name="Fan B."/>
            <person name="Jiang Y."/>
            <person name="Adhikari A."/>
            <person name="Zheng C.-J."/>
            <person name="Schuster L."/>
            <person name="Cowan T.M."/>
            <person name="Smanski M.J."/>
            <person name="Chevrette M.G."/>
            <person name="De Carvalho L.P.S."/>
            <person name="Shen B."/>
        </authorList>
    </citation>
    <scope>NUCLEOTIDE SEQUENCE [LARGE SCALE GENOMIC DNA]</scope>
    <source>
        <strain evidence="3 4">NPDC053399</strain>
    </source>
</reference>